<evidence type="ECO:0000313" key="3">
    <source>
        <dbReference type="Proteomes" id="UP001521074"/>
    </source>
</evidence>
<sequence length="587" mass="63387">MALIDPKTGKPFPSSMLARPVGGATVVGSRPAIWTTPLGAIDPATLASMLHEADQGNSLEWHNFAEQIETRDLHYLGVLSTRKRSVSQLPIAVTPAGPSAAQKKQADLVQGWLDRQVLRRSLFDFLDAIGKGFCVHAIKWGLKPGAYMPDRFLFRPQRWFDISWQDGESVKIRDDASAGFTPDMDGATVEGGFSALDPRTVVIHKHPSWSGLTLQSGLTRAICWASMFKFFTVRDWGVFIQNYGIPGRLGRFGQGSSEHDRDVLWRALTDYGGMLAAMIPKEMDFDLIEAKGGAGAAEVHENRVKWLDEQISKAVLGQTGTTDARTGTHAAAATHRLVQEDIERHDALLLSVTINEQVVRPMIDMSFGGPSEDYPLVLIGRPDEVPVSDLVSLLQWAGPQGLKVKADDIYARTGLEKPEEGDDTIGVTAQPTPVQPPHSLPGEQRPAQTLPGRATPPSVQSDVEPGQEAEPGQDAGKSAPVSPPVSTHVGLNLGEILERHAQRVGKSAILDMLGQRVGGEIEQALSAMSAPIRRAVETSDSFEDLETTIRKMKLPTDQMTAALEQANALAFMLGDAAALETMGGGNG</sequence>
<gene>
    <name evidence="2" type="ORF">LWC05_16380</name>
</gene>
<accession>A0ABS8VWV2</accession>
<protein>
    <submittedName>
        <fullName evidence="2">DUF935 domain-containing protein</fullName>
    </submittedName>
</protein>
<comment type="caution">
    <text evidence="2">The sequence shown here is derived from an EMBL/GenBank/DDBJ whole genome shotgun (WGS) entry which is preliminary data.</text>
</comment>
<dbReference type="Pfam" id="PF06074">
    <property type="entry name" value="Portal_Mu"/>
    <property type="match status" value="1"/>
</dbReference>
<dbReference type="InterPro" id="IPR009279">
    <property type="entry name" value="Portal_Mu"/>
</dbReference>
<organism evidence="2 3">
    <name type="scientific">Acetobacter sicerae</name>
    <dbReference type="NCBI Taxonomy" id="85325"/>
    <lineage>
        <taxon>Bacteria</taxon>
        <taxon>Pseudomonadati</taxon>
        <taxon>Pseudomonadota</taxon>
        <taxon>Alphaproteobacteria</taxon>
        <taxon>Acetobacterales</taxon>
        <taxon>Acetobacteraceae</taxon>
        <taxon>Acetobacter</taxon>
    </lineage>
</organism>
<dbReference type="EMBL" id="JAJSOJ010000081">
    <property type="protein sequence ID" value="MCE0745450.1"/>
    <property type="molecule type" value="Genomic_DNA"/>
</dbReference>
<evidence type="ECO:0000256" key="1">
    <source>
        <dbReference type="SAM" id="MobiDB-lite"/>
    </source>
</evidence>
<dbReference type="RefSeq" id="WP_232879087.1">
    <property type="nucleotide sequence ID" value="NZ_JAJSOJ010000081.1"/>
</dbReference>
<evidence type="ECO:0000313" key="2">
    <source>
        <dbReference type="EMBL" id="MCE0745450.1"/>
    </source>
</evidence>
<dbReference type="Proteomes" id="UP001521074">
    <property type="component" value="Unassembled WGS sequence"/>
</dbReference>
<name>A0ABS8VWV2_9PROT</name>
<reference evidence="2 3" key="1">
    <citation type="submission" date="2021-12" db="EMBL/GenBank/DDBJ databases">
        <title>Genome sequence of Acetobacter sicerae DmPark20a_162.</title>
        <authorList>
            <person name="Chaston J.M."/>
        </authorList>
    </citation>
    <scope>NUCLEOTIDE SEQUENCE [LARGE SCALE GENOMIC DNA]</scope>
    <source>
        <strain evidence="2 3">DmPark20a_162</strain>
    </source>
</reference>
<proteinExistence type="predicted"/>
<keyword evidence="3" id="KW-1185">Reference proteome</keyword>
<feature type="region of interest" description="Disordered" evidence="1">
    <location>
        <begin position="415"/>
        <end position="485"/>
    </location>
</feature>